<dbReference type="GO" id="GO:0043139">
    <property type="term" value="F:5'-3' DNA helicase activity"/>
    <property type="evidence" value="ECO:0007669"/>
    <property type="project" value="TreeGrafter"/>
</dbReference>
<feature type="domain" description="DNA2/NAM7 helicase-like C-terminal" evidence="7">
    <location>
        <begin position="752"/>
        <end position="945"/>
    </location>
</feature>
<sequence length="990" mass="109294">MLIGEPFTLSSPAPIALVPGRALPEKHGRERQRYPFLPDVPALVAELNELTRRGGVAVTVDERQGGGGWIRYYANRSCIGVRSSRRGDVFFIEYIEPMHLRNHGRLARSALRFAPRRWLYSADLAAVPPGCVAPDAQIREAWHRLQREARRGSSTERRDPRYEKFCDALDAVAEGARQIMLAKNASRPALAFYGVRASSEARRTTAGIYTFLLSRPGDVQEGDLVELRQAPDLRGKVRNADGERLIVEFDTPVDRRRIPEQGELVVSGGDLIPRIQQDAIAKLRAGTALNPRLLPLLVDLDFASYDEGRGPASDPAEPLDGDQLTAFHRALLAPDLLLVLGPPGTGKTRTIVQIASAAAARGERVLIASQTNTAVDNVIERLPAALTGIRVGNEARFSRAAAHKSLSATAAALQDQVLSRTQSTAQRLAPWSAASSPAEGWLGRMRTTLDELNQARAAAASAAAAHRGALAAVEARLRSPIEAAERAREAAKRDTEAAAERIRLLSFRLRDLERRGGLLRFIHRWRADRCRERLAEATPLGAQTHAAFVRAEQDLQTWNAELRRALDTDLAIRSTAAQVAAAEAAIGRTQKATRRAAQEYARLLAGILAVRPVPDDADALGEFVAWCGQWHPVLQQRARLLDDWQQQLAKPSDQLHDELIQYADVIGTTCIGAGIRKNRLSDLDFDLAIVDEAGQIPLTTTLVPLVRARRAILVGDHKQLPPFVDDDVHQWLARRGPTESGGDPGLLTDLLAHSAFERLIVQAPSTNQVLLRQQRRMPAVIADFASAQFYGGRLATATEPRPPSPVFRSPLALIDTADLPPKERAERSRARTETWQAAGCDNLAEAQLVLDLVQWYARNDRQWAVIAPYRAQAQLLDQRLREMLGDAAVRDRVGTVDAFQGKEYDIVVYSFTRSNAGGRVGFLRELRRLNVAMTRAREQLMLVGDFSTLLRADDPGFRHLAGELYQYSQRHGDIVASRDLRNRLARERPA</sequence>
<dbReference type="Gene3D" id="3.40.50.300">
    <property type="entry name" value="P-loop containing nucleotide triphosphate hydrolases"/>
    <property type="match status" value="3"/>
</dbReference>
<gene>
    <name evidence="8" type="ORF">GCM10017581_004860</name>
</gene>
<keyword evidence="3" id="KW-0378">Hydrolase</keyword>
<dbReference type="CDD" id="cd18808">
    <property type="entry name" value="SF1_C_Upf1"/>
    <property type="match status" value="1"/>
</dbReference>
<keyword evidence="5" id="KW-0067">ATP-binding</keyword>
<dbReference type="Pfam" id="PF13086">
    <property type="entry name" value="AAA_11"/>
    <property type="match status" value="1"/>
</dbReference>
<evidence type="ECO:0000256" key="5">
    <source>
        <dbReference type="ARBA" id="ARBA00022840"/>
    </source>
</evidence>
<evidence type="ECO:0000313" key="9">
    <source>
        <dbReference type="Proteomes" id="UP001143480"/>
    </source>
</evidence>
<dbReference type="RefSeq" id="WP_261962365.1">
    <property type="nucleotide sequence ID" value="NZ_BAAAXA010000001.1"/>
</dbReference>
<dbReference type="InterPro" id="IPR047187">
    <property type="entry name" value="SF1_C_Upf1"/>
</dbReference>
<dbReference type="AlphaFoldDB" id="A0A9W6KEC8"/>
<name>A0A9W6KEC8_9ACTN</name>
<keyword evidence="4" id="KW-0347">Helicase</keyword>
<evidence type="ECO:0000256" key="3">
    <source>
        <dbReference type="ARBA" id="ARBA00022801"/>
    </source>
</evidence>
<evidence type="ECO:0000259" key="7">
    <source>
        <dbReference type="Pfam" id="PF13087"/>
    </source>
</evidence>
<proteinExistence type="inferred from homology"/>
<accession>A0A9W6KEC8</accession>
<evidence type="ECO:0008006" key="10">
    <source>
        <dbReference type="Google" id="ProtNLM"/>
    </source>
</evidence>
<dbReference type="InterPro" id="IPR050534">
    <property type="entry name" value="Coronavir_polyprotein_1ab"/>
</dbReference>
<reference evidence="8" key="2">
    <citation type="submission" date="2023-01" db="EMBL/GenBank/DDBJ databases">
        <authorList>
            <person name="Sun Q."/>
            <person name="Evtushenko L."/>
        </authorList>
    </citation>
    <scope>NUCLEOTIDE SEQUENCE</scope>
    <source>
        <strain evidence="8">VKM Ac-1321</strain>
    </source>
</reference>
<organism evidence="8 9">
    <name type="scientific">Dactylosporangium matsuzakiense</name>
    <dbReference type="NCBI Taxonomy" id="53360"/>
    <lineage>
        <taxon>Bacteria</taxon>
        <taxon>Bacillati</taxon>
        <taxon>Actinomycetota</taxon>
        <taxon>Actinomycetes</taxon>
        <taxon>Micromonosporales</taxon>
        <taxon>Micromonosporaceae</taxon>
        <taxon>Dactylosporangium</taxon>
    </lineage>
</organism>
<dbReference type="Proteomes" id="UP001143480">
    <property type="component" value="Unassembled WGS sequence"/>
</dbReference>
<dbReference type="EMBL" id="BSFP01000002">
    <property type="protein sequence ID" value="GLK98745.1"/>
    <property type="molecule type" value="Genomic_DNA"/>
</dbReference>
<protein>
    <recommendedName>
        <fullName evidence="10">AAA domain-containing protein</fullName>
    </recommendedName>
</protein>
<feature type="domain" description="DNA2/NAM7 helicase helicase" evidence="6">
    <location>
        <begin position="319"/>
        <end position="724"/>
    </location>
</feature>
<evidence type="ECO:0000256" key="2">
    <source>
        <dbReference type="ARBA" id="ARBA00022741"/>
    </source>
</evidence>
<evidence type="ECO:0000313" key="8">
    <source>
        <dbReference type="EMBL" id="GLK98745.1"/>
    </source>
</evidence>
<comment type="caution">
    <text evidence="8">The sequence shown here is derived from an EMBL/GenBank/DDBJ whole genome shotgun (WGS) entry which is preliminary data.</text>
</comment>
<dbReference type="InterPro" id="IPR027417">
    <property type="entry name" value="P-loop_NTPase"/>
</dbReference>
<dbReference type="GO" id="GO:0005524">
    <property type="term" value="F:ATP binding"/>
    <property type="evidence" value="ECO:0007669"/>
    <property type="project" value="UniProtKB-KW"/>
</dbReference>
<keyword evidence="9" id="KW-1185">Reference proteome</keyword>
<reference evidence="8" key="1">
    <citation type="journal article" date="2014" name="Int. J. Syst. Evol. Microbiol.">
        <title>Complete genome sequence of Corynebacterium casei LMG S-19264T (=DSM 44701T), isolated from a smear-ripened cheese.</title>
        <authorList>
            <consortium name="US DOE Joint Genome Institute (JGI-PGF)"/>
            <person name="Walter F."/>
            <person name="Albersmeier A."/>
            <person name="Kalinowski J."/>
            <person name="Ruckert C."/>
        </authorList>
    </citation>
    <scope>NUCLEOTIDE SEQUENCE</scope>
    <source>
        <strain evidence="8">VKM Ac-1321</strain>
    </source>
</reference>
<keyword evidence="2" id="KW-0547">Nucleotide-binding</keyword>
<dbReference type="PANTHER" id="PTHR43788">
    <property type="entry name" value="DNA2/NAM7 HELICASE FAMILY MEMBER"/>
    <property type="match status" value="1"/>
</dbReference>
<evidence type="ECO:0000259" key="6">
    <source>
        <dbReference type="Pfam" id="PF13086"/>
    </source>
</evidence>
<evidence type="ECO:0000256" key="1">
    <source>
        <dbReference type="ARBA" id="ARBA00007913"/>
    </source>
</evidence>
<dbReference type="GO" id="GO:0016787">
    <property type="term" value="F:hydrolase activity"/>
    <property type="evidence" value="ECO:0007669"/>
    <property type="project" value="UniProtKB-KW"/>
</dbReference>
<dbReference type="SUPFAM" id="SSF52540">
    <property type="entry name" value="P-loop containing nucleoside triphosphate hydrolases"/>
    <property type="match status" value="1"/>
</dbReference>
<dbReference type="Pfam" id="PF13087">
    <property type="entry name" value="AAA_12"/>
    <property type="match status" value="1"/>
</dbReference>
<comment type="similarity">
    <text evidence="1">Belongs to the DNA2/NAM7 helicase family.</text>
</comment>
<dbReference type="InterPro" id="IPR041677">
    <property type="entry name" value="DNA2/NAM7_AAA_11"/>
</dbReference>
<dbReference type="PANTHER" id="PTHR43788:SF8">
    <property type="entry name" value="DNA-BINDING PROTEIN SMUBP-2"/>
    <property type="match status" value="1"/>
</dbReference>
<evidence type="ECO:0000256" key="4">
    <source>
        <dbReference type="ARBA" id="ARBA00022806"/>
    </source>
</evidence>
<dbReference type="InterPro" id="IPR041679">
    <property type="entry name" value="DNA2/NAM7-like_C"/>
</dbReference>